<organism evidence="2 3">
    <name type="scientific">Caerostris darwini</name>
    <dbReference type="NCBI Taxonomy" id="1538125"/>
    <lineage>
        <taxon>Eukaryota</taxon>
        <taxon>Metazoa</taxon>
        <taxon>Ecdysozoa</taxon>
        <taxon>Arthropoda</taxon>
        <taxon>Chelicerata</taxon>
        <taxon>Arachnida</taxon>
        <taxon>Araneae</taxon>
        <taxon>Araneomorphae</taxon>
        <taxon>Entelegynae</taxon>
        <taxon>Araneoidea</taxon>
        <taxon>Araneidae</taxon>
        <taxon>Caerostris</taxon>
    </lineage>
</organism>
<evidence type="ECO:0000313" key="3">
    <source>
        <dbReference type="Proteomes" id="UP001054837"/>
    </source>
</evidence>
<dbReference type="AlphaFoldDB" id="A0AAV4T1G8"/>
<dbReference type="Proteomes" id="UP001054837">
    <property type="component" value="Unassembled WGS sequence"/>
</dbReference>
<dbReference type="EMBL" id="BPLQ01008891">
    <property type="protein sequence ID" value="GIY40140.1"/>
    <property type="molecule type" value="Genomic_DNA"/>
</dbReference>
<feature type="region of interest" description="Disordered" evidence="1">
    <location>
        <begin position="105"/>
        <end position="139"/>
    </location>
</feature>
<evidence type="ECO:0000313" key="2">
    <source>
        <dbReference type="EMBL" id="GIY40140.1"/>
    </source>
</evidence>
<gene>
    <name evidence="2" type="ORF">CDAR_424021</name>
</gene>
<name>A0AAV4T1G8_9ARAC</name>
<accession>A0AAV4T1G8</accession>
<feature type="compositionally biased region" description="Polar residues" evidence="1">
    <location>
        <begin position="115"/>
        <end position="129"/>
    </location>
</feature>
<comment type="caution">
    <text evidence="2">The sequence shown here is derived from an EMBL/GenBank/DDBJ whole genome shotgun (WGS) entry which is preliminary data.</text>
</comment>
<proteinExistence type="predicted"/>
<reference evidence="2 3" key="1">
    <citation type="submission" date="2021-06" db="EMBL/GenBank/DDBJ databases">
        <title>Caerostris darwini draft genome.</title>
        <authorList>
            <person name="Kono N."/>
            <person name="Arakawa K."/>
        </authorList>
    </citation>
    <scope>NUCLEOTIDE SEQUENCE [LARGE SCALE GENOMIC DNA]</scope>
</reference>
<evidence type="ECO:0000256" key="1">
    <source>
        <dbReference type="SAM" id="MobiDB-lite"/>
    </source>
</evidence>
<keyword evidence="3" id="KW-1185">Reference proteome</keyword>
<sequence>MKPAYQHLRDVIKDPCEWRRNRSGQLFRDPINSPSASEFNCSTSGTSSFHFTSLRKKSGRRAICNKSPAATFTIIIPDNRGCPMKPAYQHLRDVIKDPCERRRNRSGQLFRDPINSPSASDFNCSTSGESKGVRREIRL</sequence>
<protein>
    <submittedName>
        <fullName evidence="2">Uncharacterized protein</fullName>
    </submittedName>
</protein>